<evidence type="ECO:0000313" key="2">
    <source>
        <dbReference type="EMBL" id="CAB9494920.1"/>
    </source>
</evidence>
<reference evidence="2 3" key="1">
    <citation type="submission" date="2020-06" db="EMBL/GenBank/DDBJ databases">
        <authorList>
            <person name="Duchaud E."/>
        </authorList>
    </citation>
    <scope>NUCLEOTIDE SEQUENCE [LARGE SCALE GENOMIC DNA]</scope>
    <source>
        <strain evidence="2">Alteromonas fortis</strain>
    </source>
</reference>
<name>A0A6T9Y920_ALTMA</name>
<proteinExistence type="predicted"/>
<gene>
    <name evidence="2" type="ORF">ALFOR1_40302</name>
</gene>
<accession>A0A6T9Y920</accession>
<protein>
    <recommendedName>
        <fullName evidence="1">Integrase catalytic domain-containing protein</fullName>
    </recommendedName>
</protein>
<evidence type="ECO:0000259" key="1">
    <source>
        <dbReference type="PROSITE" id="PS50994"/>
    </source>
</evidence>
<dbReference type="EMBL" id="LR812090">
    <property type="protein sequence ID" value="CAB9494920.1"/>
    <property type="molecule type" value="Genomic_DNA"/>
</dbReference>
<feature type="domain" description="Integrase catalytic" evidence="1">
    <location>
        <begin position="1"/>
        <end position="88"/>
    </location>
</feature>
<sequence length="88" mass="9941">MAEFTGVFKTLYVDFTGILDGPKRCTFSKVQRAFEELGIETIFANSPQGKGRIERAFDTLQNKRVPNFYLCKTTDITSADAYPQHVLS</sequence>
<dbReference type="RefSeq" id="WP_179984213.1">
    <property type="nucleotide sequence ID" value="NZ_LR812090.1"/>
</dbReference>
<dbReference type="InterPro" id="IPR001584">
    <property type="entry name" value="Integrase_cat-core"/>
</dbReference>
<evidence type="ECO:0000313" key="3">
    <source>
        <dbReference type="Proteomes" id="UP000509458"/>
    </source>
</evidence>
<dbReference type="Proteomes" id="UP000509458">
    <property type="component" value="Chromosome"/>
</dbReference>
<dbReference type="GO" id="GO:0015074">
    <property type="term" value="P:DNA integration"/>
    <property type="evidence" value="ECO:0007669"/>
    <property type="project" value="InterPro"/>
</dbReference>
<dbReference type="AlphaFoldDB" id="A0A6T9Y920"/>
<organism evidence="2 3">
    <name type="scientific">Alteromonas macleodii</name>
    <name type="common">Pseudoalteromonas macleodii</name>
    <dbReference type="NCBI Taxonomy" id="28108"/>
    <lineage>
        <taxon>Bacteria</taxon>
        <taxon>Pseudomonadati</taxon>
        <taxon>Pseudomonadota</taxon>
        <taxon>Gammaproteobacteria</taxon>
        <taxon>Alteromonadales</taxon>
        <taxon>Alteromonadaceae</taxon>
        <taxon>Alteromonas/Salinimonas group</taxon>
        <taxon>Alteromonas</taxon>
    </lineage>
</organism>
<dbReference type="PROSITE" id="PS50994">
    <property type="entry name" value="INTEGRASE"/>
    <property type="match status" value="1"/>
</dbReference>